<feature type="transmembrane region" description="Helical" evidence="10">
    <location>
        <begin position="6"/>
        <end position="24"/>
    </location>
</feature>
<keyword evidence="12" id="KW-1185">Reference proteome</keyword>
<name>A0A7G9FR69_9FIRM</name>
<dbReference type="PANTHER" id="PTHR34182">
    <property type="entry name" value="PROTEIN-EXPORT MEMBRANE PROTEIN SECG"/>
    <property type="match status" value="1"/>
</dbReference>
<sequence>MLVKTALIIIFLVISVILAVIVMMQEGKGGLSGAISGGGADSYWSKNKGKSKESVLKKVTVVLGVLYFALALVLSSKFI</sequence>
<dbReference type="GO" id="GO:0065002">
    <property type="term" value="P:intracellular protein transmembrane transport"/>
    <property type="evidence" value="ECO:0007669"/>
    <property type="project" value="TreeGrafter"/>
</dbReference>
<dbReference type="AlphaFoldDB" id="A0A7G9FR69"/>
<proteinExistence type="inferred from homology"/>
<evidence type="ECO:0000256" key="5">
    <source>
        <dbReference type="ARBA" id="ARBA00022692"/>
    </source>
</evidence>
<evidence type="ECO:0000256" key="3">
    <source>
        <dbReference type="ARBA" id="ARBA00022448"/>
    </source>
</evidence>
<evidence type="ECO:0000256" key="7">
    <source>
        <dbReference type="ARBA" id="ARBA00022989"/>
    </source>
</evidence>
<dbReference type="KEGG" id="wcp:H9Q76_07045"/>
<dbReference type="NCBIfam" id="TIGR00810">
    <property type="entry name" value="secG"/>
    <property type="match status" value="1"/>
</dbReference>
<dbReference type="Pfam" id="PF03840">
    <property type="entry name" value="SecG"/>
    <property type="match status" value="1"/>
</dbReference>
<keyword evidence="6 10" id="KW-0653">Protein transport</keyword>
<keyword evidence="4 10" id="KW-1003">Cell membrane</keyword>
<dbReference type="GO" id="GO:0043952">
    <property type="term" value="P:protein transport by the Sec complex"/>
    <property type="evidence" value="ECO:0007669"/>
    <property type="project" value="TreeGrafter"/>
</dbReference>
<comment type="function">
    <text evidence="10">Involved in protein export. Participates in an early event of protein translocation.</text>
</comment>
<dbReference type="PANTHER" id="PTHR34182:SF1">
    <property type="entry name" value="PROTEIN-EXPORT MEMBRANE PROTEIN SECG"/>
    <property type="match status" value="1"/>
</dbReference>
<evidence type="ECO:0000313" key="11">
    <source>
        <dbReference type="EMBL" id="QNM01051.1"/>
    </source>
</evidence>
<dbReference type="Proteomes" id="UP000515819">
    <property type="component" value="Chromosome"/>
</dbReference>
<dbReference type="InterPro" id="IPR004692">
    <property type="entry name" value="SecG"/>
</dbReference>
<dbReference type="GO" id="GO:0015450">
    <property type="term" value="F:protein-transporting ATPase activity"/>
    <property type="evidence" value="ECO:0007669"/>
    <property type="project" value="UniProtKB-UniRule"/>
</dbReference>
<keyword evidence="8 10" id="KW-0811">Translocation</keyword>
<organism evidence="11 12">
    <name type="scientific">Wujia chipingensis</name>
    <dbReference type="NCBI Taxonomy" id="2763670"/>
    <lineage>
        <taxon>Bacteria</taxon>
        <taxon>Bacillati</taxon>
        <taxon>Bacillota</taxon>
        <taxon>Clostridia</taxon>
        <taxon>Lachnospirales</taxon>
        <taxon>Lachnospiraceae</taxon>
        <taxon>Wujia</taxon>
    </lineage>
</organism>
<evidence type="ECO:0000313" key="12">
    <source>
        <dbReference type="Proteomes" id="UP000515819"/>
    </source>
</evidence>
<evidence type="ECO:0000256" key="8">
    <source>
        <dbReference type="ARBA" id="ARBA00023010"/>
    </source>
</evidence>
<keyword evidence="7 10" id="KW-1133">Transmembrane helix</keyword>
<evidence type="ECO:0000256" key="9">
    <source>
        <dbReference type="ARBA" id="ARBA00023136"/>
    </source>
</evidence>
<dbReference type="EMBL" id="CP060632">
    <property type="protein sequence ID" value="QNM01051.1"/>
    <property type="molecule type" value="Genomic_DNA"/>
</dbReference>
<evidence type="ECO:0000256" key="2">
    <source>
        <dbReference type="ARBA" id="ARBA00008445"/>
    </source>
</evidence>
<evidence type="ECO:0000256" key="6">
    <source>
        <dbReference type="ARBA" id="ARBA00022927"/>
    </source>
</evidence>
<evidence type="ECO:0000256" key="4">
    <source>
        <dbReference type="ARBA" id="ARBA00022475"/>
    </source>
</evidence>
<reference evidence="11 12" key="1">
    <citation type="submission" date="2020-08" db="EMBL/GenBank/DDBJ databases">
        <authorList>
            <person name="Liu C."/>
            <person name="Sun Q."/>
        </authorList>
    </citation>
    <scope>NUCLEOTIDE SEQUENCE [LARGE SCALE GENOMIC DNA]</scope>
    <source>
        <strain evidence="11 12">NSJ-4</strain>
    </source>
</reference>
<dbReference type="GO" id="GO:0009306">
    <property type="term" value="P:protein secretion"/>
    <property type="evidence" value="ECO:0007669"/>
    <property type="project" value="UniProtKB-UniRule"/>
</dbReference>
<feature type="transmembrane region" description="Helical" evidence="10">
    <location>
        <begin position="55"/>
        <end position="74"/>
    </location>
</feature>
<evidence type="ECO:0000256" key="1">
    <source>
        <dbReference type="ARBA" id="ARBA00004651"/>
    </source>
</evidence>
<keyword evidence="9 10" id="KW-0472">Membrane</keyword>
<protein>
    <recommendedName>
        <fullName evidence="10">Protein-export membrane protein SecG</fullName>
    </recommendedName>
</protein>
<keyword evidence="5 10" id="KW-0812">Transmembrane</keyword>
<comment type="subcellular location">
    <subcellularLocation>
        <location evidence="1 10">Cell membrane</location>
        <topology evidence="1 10">Multi-pass membrane protein</topology>
    </subcellularLocation>
</comment>
<comment type="similarity">
    <text evidence="2 10">Belongs to the SecG family.</text>
</comment>
<dbReference type="PRINTS" id="PR01651">
    <property type="entry name" value="SECGEXPORT"/>
</dbReference>
<dbReference type="GO" id="GO:0005886">
    <property type="term" value="C:plasma membrane"/>
    <property type="evidence" value="ECO:0007669"/>
    <property type="project" value="UniProtKB-SubCell"/>
</dbReference>
<keyword evidence="3 10" id="KW-0813">Transport</keyword>
<gene>
    <name evidence="11" type="primary">secG</name>
    <name evidence="11" type="ORF">H9Q76_07045</name>
</gene>
<accession>A0A7G9FR69</accession>
<evidence type="ECO:0000256" key="10">
    <source>
        <dbReference type="RuleBase" id="RU365087"/>
    </source>
</evidence>